<evidence type="ECO:0000313" key="2">
    <source>
        <dbReference type="Proteomes" id="UP001228581"/>
    </source>
</evidence>
<sequence length="213" mass="25456">MNWEELKDESTSDLIGYVKSIRDDSYKELAEAAFVTLTFRFRKDIIDKCNILMRKWKRSEDDAYELANRVFARFFKYPAFDNSKCQREDINLCFRIYLYGIANREILRMLYPAYSPYDGNEHIVTSLINPETDYEPERLKKLSEMEKRLDEIFEKLTPKHKIIFLTYKTYEMEGKTLPRPLLTELRDILGLSQNSIRVYKKEASDLVKKELNK</sequence>
<keyword evidence="2" id="KW-1185">Reference proteome</keyword>
<gene>
    <name evidence="1" type="ORF">QNI19_38830</name>
</gene>
<evidence type="ECO:0000313" key="1">
    <source>
        <dbReference type="EMBL" id="MDJ1498946.1"/>
    </source>
</evidence>
<dbReference type="EMBL" id="JASJOT010000071">
    <property type="protein sequence ID" value="MDJ1498946.1"/>
    <property type="molecule type" value="Genomic_DNA"/>
</dbReference>
<comment type="caution">
    <text evidence="1">The sequence shown here is derived from an EMBL/GenBank/DDBJ whole genome shotgun (WGS) entry which is preliminary data.</text>
</comment>
<dbReference type="RefSeq" id="WP_314005972.1">
    <property type="nucleotide sequence ID" value="NZ_JASJOT010000071.1"/>
</dbReference>
<dbReference type="InterPro" id="IPR013324">
    <property type="entry name" value="RNA_pol_sigma_r3/r4-like"/>
</dbReference>
<evidence type="ECO:0008006" key="3">
    <source>
        <dbReference type="Google" id="ProtNLM"/>
    </source>
</evidence>
<reference evidence="1 2" key="1">
    <citation type="submission" date="2023-05" db="EMBL/GenBank/DDBJ databases">
        <authorList>
            <person name="Zhang X."/>
        </authorList>
    </citation>
    <scope>NUCLEOTIDE SEQUENCE [LARGE SCALE GENOMIC DNA]</scope>
    <source>
        <strain evidence="1 2">DM2B3-1</strain>
    </source>
</reference>
<dbReference type="Proteomes" id="UP001228581">
    <property type="component" value="Unassembled WGS sequence"/>
</dbReference>
<proteinExistence type="predicted"/>
<protein>
    <recommendedName>
        <fullName evidence="3">Sigma-70 family RNA polymerase sigma factor</fullName>
    </recommendedName>
</protein>
<accession>A0ABT7CYU2</accession>
<organism evidence="1 2">
    <name type="scientific">Xanthocytophaga flava</name>
    <dbReference type="NCBI Taxonomy" id="3048013"/>
    <lineage>
        <taxon>Bacteria</taxon>
        <taxon>Pseudomonadati</taxon>
        <taxon>Bacteroidota</taxon>
        <taxon>Cytophagia</taxon>
        <taxon>Cytophagales</taxon>
        <taxon>Rhodocytophagaceae</taxon>
        <taxon>Xanthocytophaga</taxon>
    </lineage>
</organism>
<name>A0ABT7CYU2_9BACT</name>
<dbReference type="SUPFAM" id="SSF88659">
    <property type="entry name" value="Sigma3 and sigma4 domains of RNA polymerase sigma factors"/>
    <property type="match status" value="1"/>
</dbReference>